<dbReference type="InterPro" id="IPR016197">
    <property type="entry name" value="Chromo-like_dom_sf"/>
</dbReference>
<feature type="compositionally biased region" description="Basic and acidic residues" evidence="3">
    <location>
        <begin position="287"/>
        <end position="297"/>
    </location>
</feature>
<feature type="compositionally biased region" description="Polar residues" evidence="3">
    <location>
        <begin position="167"/>
        <end position="180"/>
    </location>
</feature>
<evidence type="ECO:0000313" key="5">
    <source>
        <dbReference type="EMBL" id="KAK7693479.1"/>
    </source>
</evidence>
<reference evidence="5 6" key="1">
    <citation type="submission" date="2022-09" db="EMBL/GenBank/DDBJ databases">
        <authorList>
            <person name="Palmer J.M."/>
        </authorList>
    </citation>
    <scope>NUCLEOTIDE SEQUENCE [LARGE SCALE GENOMIC DNA]</scope>
    <source>
        <strain evidence="5 6">DSM 7382</strain>
    </source>
</reference>
<evidence type="ECO:0000256" key="2">
    <source>
        <dbReference type="ARBA" id="ARBA00023242"/>
    </source>
</evidence>
<dbReference type="Pfam" id="PF00385">
    <property type="entry name" value="Chromo"/>
    <property type="match status" value="1"/>
</dbReference>
<dbReference type="PROSITE" id="PS50013">
    <property type="entry name" value="CHROMO_2"/>
    <property type="match status" value="1"/>
</dbReference>
<organism evidence="5 6">
    <name type="scientific">Cerrena zonata</name>
    <dbReference type="NCBI Taxonomy" id="2478898"/>
    <lineage>
        <taxon>Eukaryota</taxon>
        <taxon>Fungi</taxon>
        <taxon>Dikarya</taxon>
        <taxon>Basidiomycota</taxon>
        <taxon>Agaricomycotina</taxon>
        <taxon>Agaricomycetes</taxon>
        <taxon>Polyporales</taxon>
        <taxon>Cerrenaceae</taxon>
        <taxon>Cerrena</taxon>
    </lineage>
</organism>
<keyword evidence="2" id="KW-0539">Nucleus</keyword>
<name>A0AAW0GNP3_9APHY</name>
<sequence>MSDVEEEYEVEKIVQARVVKKGGKKAWQYRVKWKGYDNDSDNTWEPTDSFENGSQHFIETFWATTSESRDYSEISLFKVNEVIAPVGPPGKRRNLNKKPVLTLKDPEPEPEPRNRSVKIGPPGRGAKRPNNEIDEPTISPSTKRKKAGRKPVGSDEPSSAIKIGKPSLSSRQQSVAGPSQTKRRGPPGIRAETLDSPRVASSSRQKLPPADLSEDELITAEVEDLVRPTDRTSLFGSDPAEDSASAKPSVPIGPPKRRTSMRNLNSPKKPSKELEPEPIHIGPPKRKASEKAKDAIPAHRARKANPRVKLMEDHIVPESFNGGLSTKARFLTGGAPNPAAKARANADVTTGSTSLLTAAKGKLQTVSGKVRGLFRVPTPPEPELEAPVEDTSNDVQMVDETIPPSEEEDAELSATNLPTGKELLDMAGFDTTAAQELSDFEGDDAEEAPKPAEEPQTNGAEPTEDNVVATPAPPVELESLSHGPSSNWNLKSFVPNSTIFGPLGFSRSVAAGPAEENTTSTKNVLSIKLDATVTVPVILKDVQPPRDPKMKPLNEVISSISGGPTTGKFYKGDSAPALITTLRVEGSCARIALEDEASDTQKSDLERFRSRLQAGQLFVITMGTIMLALCSSENQDLCTRLGMSPKLIGLGGNVLVTEVAIADELAFCDAVQGAADERW</sequence>
<dbReference type="Proteomes" id="UP001385951">
    <property type="component" value="Unassembled WGS sequence"/>
</dbReference>
<evidence type="ECO:0000313" key="6">
    <source>
        <dbReference type="Proteomes" id="UP001385951"/>
    </source>
</evidence>
<feature type="compositionally biased region" description="Acidic residues" evidence="3">
    <location>
        <begin position="382"/>
        <end position="392"/>
    </location>
</feature>
<evidence type="ECO:0000259" key="4">
    <source>
        <dbReference type="PROSITE" id="PS50013"/>
    </source>
</evidence>
<dbReference type="SMART" id="SM00298">
    <property type="entry name" value="CHROMO"/>
    <property type="match status" value="1"/>
</dbReference>
<dbReference type="Gene3D" id="2.40.50.40">
    <property type="match status" value="1"/>
</dbReference>
<dbReference type="GO" id="GO:0005634">
    <property type="term" value="C:nucleus"/>
    <property type="evidence" value="ECO:0007669"/>
    <property type="project" value="UniProtKB-SubCell"/>
</dbReference>
<dbReference type="InterPro" id="IPR023780">
    <property type="entry name" value="Chromo_domain"/>
</dbReference>
<feature type="compositionally biased region" description="Basic and acidic residues" evidence="3">
    <location>
        <begin position="104"/>
        <end position="114"/>
    </location>
</feature>
<feature type="region of interest" description="Disordered" evidence="3">
    <location>
        <begin position="442"/>
        <end position="469"/>
    </location>
</feature>
<evidence type="ECO:0000256" key="3">
    <source>
        <dbReference type="SAM" id="MobiDB-lite"/>
    </source>
</evidence>
<comment type="subcellular location">
    <subcellularLocation>
        <location evidence="1">Nucleus</location>
    </subcellularLocation>
</comment>
<dbReference type="AlphaFoldDB" id="A0AAW0GNP3"/>
<dbReference type="PRINTS" id="PR00504">
    <property type="entry name" value="CHROMODOMAIN"/>
</dbReference>
<protein>
    <recommendedName>
        <fullName evidence="4">Chromo domain-containing protein</fullName>
    </recommendedName>
</protein>
<gene>
    <name evidence="5" type="ORF">QCA50_003047</name>
</gene>
<feature type="region of interest" description="Disordered" evidence="3">
    <location>
        <begin position="372"/>
        <end position="416"/>
    </location>
</feature>
<dbReference type="GO" id="GO:0006338">
    <property type="term" value="P:chromatin remodeling"/>
    <property type="evidence" value="ECO:0007669"/>
    <property type="project" value="UniProtKB-ARBA"/>
</dbReference>
<dbReference type="InterPro" id="IPR017984">
    <property type="entry name" value="Chromo_dom_subgr"/>
</dbReference>
<feature type="region of interest" description="Disordered" evidence="3">
    <location>
        <begin position="84"/>
        <end position="312"/>
    </location>
</feature>
<dbReference type="SUPFAM" id="SSF54160">
    <property type="entry name" value="Chromo domain-like"/>
    <property type="match status" value="1"/>
</dbReference>
<dbReference type="InterPro" id="IPR000953">
    <property type="entry name" value="Chromo/chromo_shadow_dom"/>
</dbReference>
<dbReference type="CDD" id="cd18968">
    <property type="entry name" value="chromodomain"/>
    <property type="match status" value="1"/>
</dbReference>
<dbReference type="EMBL" id="JASBNA010000003">
    <property type="protein sequence ID" value="KAK7693479.1"/>
    <property type="molecule type" value="Genomic_DNA"/>
</dbReference>
<accession>A0AAW0GNP3</accession>
<feature type="domain" description="Chromo" evidence="4">
    <location>
        <begin position="8"/>
        <end position="73"/>
    </location>
</feature>
<evidence type="ECO:0000256" key="1">
    <source>
        <dbReference type="ARBA" id="ARBA00004123"/>
    </source>
</evidence>
<comment type="caution">
    <text evidence="5">The sequence shown here is derived from an EMBL/GenBank/DDBJ whole genome shotgun (WGS) entry which is preliminary data.</text>
</comment>
<proteinExistence type="predicted"/>
<keyword evidence="6" id="KW-1185">Reference proteome</keyword>
<feature type="compositionally biased region" description="Acidic residues" evidence="3">
    <location>
        <begin position="212"/>
        <end position="223"/>
    </location>
</feature>